<evidence type="ECO:0000313" key="3">
    <source>
        <dbReference type="Proteomes" id="UP000014760"/>
    </source>
</evidence>
<dbReference type="EMBL" id="AMQN01002997">
    <property type="status" value="NOT_ANNOTATED_CDS"/>
    <property type="molecule type" value="Genomic_DNA"/>
</dbReference>
<evidence type="ECO:0000313" key="2">
    <source>
        <dbReference type="EnsemblMetazoa" id="CapteP196948"/>
    </source>
</evidence>
<evidence type="ECO:0000313" key="1">
    <source>
        <dbReference type="EMBL" id="ELT90960.1"/>
    </source>
</evidence>
<gene>
    <name evidence="1" type="ORF">CAPTEDRAFT_196948</name>
</gene>
<accession>R7TIP3</accession>
<dbReference type="HOGENOM" id="CLU_1857199_0_0_1"/>
<dbReference type="Proteomes" id="UP000014760">
    <property type="component" value="Unassembled WGS sequence"/>
</dbReference>
<name>R7TIP3_CAPTE</name>
<proteinExistence type="predicted"/>
<reference evidence="2" key="3">
    <citation type="submission" date="2015-06" db="UniProtKB">
        <authorList>
            <consortium name="EnsemblMetazoa"/>
        </authorList>
    </citation>
    <scope>IDENTIFICATION</scope>
</reference>
<organism evidence="1">
    <name type="scientific">Capitella teleta</name>
    <name type="common">Polychaete worm</name>
    <dbReference type="NCBI Taxonomy" id="283909"/>
    <lineage>
        <taxon>Eukaryota</taxon>
        <taxon>Metazoa</taxon>
        <taxon>Spiralia</taxon>
        <taxon>Lophotrochozoa</taxon>
        <taxon>Annelida</taxon>
        <taxon>Polychaeta</taxon>
        <taxon>Sedentaria</taxon>
        <taxon>Scolecida</taxon>
        <taxon>Capitellidae</taxon>
        <taxon>Capitella</taxon>
    </lineage>
</organism>
<keyword evidence="3" id="KW-1185">Reference proteome</keyword>
<reference evidence="1 3" key="2">
    <citation type="journal article" date="2013" name="Nature">
        <title>Insights into bilaterian evolution from three spiralian genomes.</title>
        <authorList>
            <person name="Simakov O."/>
            <person name="Marletaz F."/>
            <person name="Cho S.J."/>
            <person name="Edsinger-Gonzales E."/>
            <person name="Havlak P."/>
            <person name="Hellsten U."/>
            <person name="Kuo D.H."/>
            <person name="Larsson T."/>
            <person name="Lv J."/>
            <person name="Arendt D."/>
            <person name="Savage R."/>
            <person name="Osoegawa K."/>
            <person name="de Jong P."/>
            <person name="Grimwood J."/>
            <person name="Chapman J.A."/>
            <person name="Shapiro H."/>
            <person name="Aerts A."/>
            <person name="Otillar R.P."/>
            <person name="Terry A.Y."/>
            <person name="Boore J.L."/>
            <person name="Grigoriev I.V."/>
            <person name="Lindberg D.R."/>
            <person name="Seaver E.C."/>
            <person name="Weisblat D.A."/>
            <person name="Putnam N.H."/>
            <person name="Rokhsar D.S."/>
        </authorList>
    </citation>
    <scope>NUCLEOTIDE SEQUENCE</scope>
    <source>
        <strain evidence="1 3">I ESC-2004</strain>
    </source>
</reference>
<dbReference type="AlphaFoldDB" id="R7TIP3"/>
<dbReference type="EMBL" id="KB310691">
    <property type="protein sequence ID" value="ELT90960.1"/>
    <property type="molecule type" value="Genomic_DNA"/>
</dbReference>
<dbReference type="EnsemblMetazoa" id="CapteT196948">
    <property type="protein sequence ID" value="CapteP196948"/>
    <property type="gene ID" value="CapteG196948"/>
</dbReference>
<reference evidence="3" key="1">
    <citation type="submission" date="2012-12" db="EMBL/GenBank/DDBJ databases">
        <authorList>
            <person name="Hellsten U."/>
            <person name="Grimwood J."/>
            <person name="Chapman J.A."/>
            <person name="Shapiro H."/>
            <person name="Aerts A."/>
            <person name="Otillar R.P."/>
            <person name="Terry A.Y."/>
            <person name="Boore J.L."/>
            <person name="Simakov O."/>
            <person name="Marletaz F."/>
            <person name="Cho S.-J."/>
            <person name="Edsinger-Gonzales E."/>
            <person name="Havlak P."/>
            <person name="Kuo D.-H."/>
            <person name="Larsson T."/>
            <person name="Lv J."/>
            <person name="Arendt D."/>
            <person name="Savage R."/>
            <person name="Osoegawa K."/>
            <person name="de Jong P."/>
            <person name="Lindberg D.R."/>
            <person name="Seaver E.C."/>
            <person name="Weisblat D.A."/>
            <person name="Putnam N.H."/>
            <person name="Grigoriev I.V."/>
            <person name="Rokhsar D.S."/>
        </authorList>
    </citation>
    <scope>NUCLEOTIDE SEQUENCE</scope>
    <source>
        <strain evidence="3">I ESC-2004</strain>
    </source>
</reference>
<protein>
    <submittedName>
        <fullName evidence="1 2">Uncharacterized protein</fullName>
    </submittedName>
</protein>
<sequence length="138" mass="15311">MIYVRSLTEAILESKVSIAVQSGVTKAFIVDKPLERQPFEFSEATRSFIVARVLNVTMVEALDSDISWPDRMIKKIKVQCTERQAERLRWSIITGHFTKGNNLAIFVVDKCADVFSASANSVILTNKLGCQTVTAVTG</sequence>